<dbReference type="Proteomes" id="UP000305675">
    <property type="component" value="Unassembled WGS sequence"/>
</dbReference>
<sequence>MRTFPIYAPRMIAKHARVFRDGVVLVKHVGRLEFKAGRFVMPAHTLPKVREVVKELNQLLQPDAAAAAQA</sequence>
<dbReference type="OrthoDB" id="5588896at2"/>
<dbReference type="RefSeq" id="WP_136862851.1">
    <property type="nucleotide sequence ID" value="NZ_SWCJ01000004.1"/>
</dbReference>
<dbReference type="AlphaFoldDB" id="A0A4U1BS19"/>
<accession>A0A4U1BS19</accession>
<comment type="caution">
    <text evidence="1">The sequence shown here is derived from an EMBL/GenBank/DDBJ whole genome shotgun (WGS) entry which is preliminary data.</text>
</comment>
<evidence type="ECO:0000313" key="1">
    <source>
        <dbReference type="EMBL" id="TKB56122.1"/>
    </source>
</evidence>
<dbReference type="InterPro" id="IPR009491">
    <property type="entry name" value="DUF1107"/>
</dbReference>
<protein>
    <submittedName>
        <fullName evidence="1">DUF1107 family protein</fullName>
    </submittedName>
</protein>
<evidence type="ECO:0000313" key="2">
    <source>
        <dbReference type="Proteomes" id="UP000305675"/>
    </source>
</evidence>
<gene>
    <name evidence="1" type="ORF">FCL42_07865</name>
</gene>
<proteinExistence type="predicted"/>
<name>A0A4U1BS19_9GAMM</name>
<dbReference type="Pfam" id="PF06526">
    <property type="entry name" value="DUF1107"/>
    <property type="match status" value="1"/>
</dbReference>
<dbReference type="Gene3D" id="3.30.1910.10">
    <property type="entry name" value="so0334 like domain"/>
    <property type="match status" value="1"/>
</dbReference>
<organism evidence="1 2">
    <name type="scientific">Ferrimonas aestuarii</name>
    <dbReference type="NCBI Taxonomy" id="2569539"/>
    <lineage>
        <taxon>Bacteria</taxon>
        <taxon>Pseudomonadati</taxon>
        <taxon>Pseudomonadota</taxon>
        <taxon>Gammaproteobacteria</taxon>
        <taxon>Alteromonadales</taxon>
        <taxon>Ferrimonadaceae</taxon>
        <taxon>Ferrimonas</taxon>
    </lineage>
</organism>
<dbReference type="EMBL" id="SWCJ01000004">
    <property type="protein sequence ID" value="TKB56122.1"/>
    <property type="molecule type" value="Genomic_DNA"/>
</dbReference>
<keyword evidence="2" id="KW-1185">Reference proteome</keyword>
<reference evidence="1 2" key="1">
    <citation type="submission" date="2019-04" db="EMBL/GenBank/DDBJ databases">
        <authorList>
            <person name="Hwang J.C."/>
        </authorList>
    </citation>
    <scope>NUCLEOTIDE SEQUENCE [LARGE SCALE GENOMIC DNA]</scope>
    <source>
        <strain evidence="1 2">IMCC35002</strain>
    </source>
</reference>